<feature type="compositionally biased region" description="Low complexity" evidence="1">
    <location>
        <begin position="1040"/>
        <end position="1054"/>
    </location>
</feature>
<keyword evidence="2" id="KW-0812">Transmembrane</keyword>
<feature type="region of interest" description="Disordered" evidence="1">
    <location>
        <begin position="987"/>
        <end position="1024"/>
    </location>
</feature>
<name>A0ABY5BCV7_BURGL</name>
<evidence type="ECO:0000256" key="1">
    <source>
        <dbReference type="SAM" id="MobiDB-lite"/>
    </source>
</evidence>
<feature type="compositionally biased region" description="Polar residues" evidence="1">
    <location>
        <begin position="808"/>
        <end position="819"/>
    </location>
</feature>
<evidence type="ECO:0000259" key="3">
    <source>
        <dbReference type="Pfam" id="PF07916"/>
    </source>
</evidence>
<dbReference type="RefSeq" id="WP_252836652.1">
    <property type="nucleotide sequence ID" value="NZ_CP099585.1"/>
</dbReference>
<keyword evidence="2" id="KW-1133">Transmembrane helix</keyword>
<sequence>MEIDTYGNVDTLYYVFNGIASFMGSGSFSGFMRFTLLSGLLIAMVAAIGRKSTDIVKWFASAMLMTQLLVAPVENVFITDVTGVQPTREVDHVPAYLSAIAQASTTVSTAVTQAYETVFSVPDSLQLQKGDLGFGISVLQKVNQAQIVDPGLEADLMQFFKECTVYDIQDGAINPQTIMSGTDPFNTVFTQTSPARYVTTNTLTANPTTDTCLATGTLLLIRVTDAEQKAEQMYGKEMYPQMTDASAAKAAFVNAIGDSYGFILQSSQNASSALRQAMFNNVWRQAGADLPAMLNDPARVAEVNALMSSAQAAVAANGSMASVAILAKETLPTVRNYAEAIIYTIFPIVIVLCLVGGGEAAKRILGGYAKTIAWIGLWPVIFAVLNGLSLMHLSSKMQAMSLQAGVPFGMAAKFGSTLIDEQVLLGYMVILTPALAWGLLNMATTSVVGAFQGVAGGFQGIAQQIGGQQAQGDENIGNVHMDTSSIGNSTRNVTSANKYDTAGLFRTGSTTIEQGTGSSFTNFDNGLITRADTQSSLGFALSSQSAIEKSVGTDTSTGMSASQTSSAFSGREKLASSTTSFSNGQDRGTSQRSGDEAATGVRGSTTQTTDLRRSIEQQYGIDQAHTVEDQISAGAKGALMLGGSYEKSFGGEAPGRPAAGGGAGAPHGARQGGPGNLGPGTGNPASNSPLYHQQAEEDRLAQRAAALGKSPEEVQKVREGYRQRATAADYANGGGTGTSTSSGRIGADFSGEAGYTHLLRDAAAEKFVDQYGSFAGYTQGAQVSHEASANHTEYAGAESSQHARSEHSASLTEQASSGSRDAADLTRTADVRQRGSTQQVSRVDTTTNLLTPENLQAVAARNGMRYERLMTLPATEIQRLVSEDALMRDIVRRNSALPPTARDGSPLPSGHDDIVRQNKHDRARISADVPGAFQRFANDVGPVDTTALDVKPSVPSEVSGAQARVDAVRQRVSDDADLPIRQVQDHVIPSDDNRSLMTLDRSPARPLVTKPAVGSQGTPSPTRLSEADFKILPADGPQTEEAAAPSARAAVSEPTLPQADIQSVPVNDAGKSTALSARLSAGPSGEQKLSETDIQIVSLEPKGEPKRSGERQALSPASVQPGEPARTSSEAIATPTNNQGAVDEN</sequence>
<protein>
    <submittedName>
        <fullName evidence="4">Conjugal transfer protein TraG N-terminal domain-containing protein</fullName>
    </submittedName>
</protein>
<feature type="compositionally biased region" description="Gly residues" evidence="1">
    <location>
        <begin position="658"/>
        <end position="681"/>
    </location>
</feature>
<feature type="transmembrane region" description="Helical" evidence="2">
    <location>
        <begin position="340"/>
        <end position="360"/>
    </location>
</feature>
<gene>
    <name evidence="4" type="ORF">NFI99_13175</name>
</gene>
<dbReference type="Proteomes" id="UP001056386">
    <property type="component" value="Plasmid unnamed2"/>
</dbReference>
<feature type="compositionally biased region" description="Polar residues" evidence="1">
    <location>
        <begin position="1126"/>
        <end position="1145"/>
    </location>
</feature>
<feature type="transmembrane region" description="Helical" evidence="2">
    <location>
        <begin position="423"/>
        <end position="440"/>
    </location>
</feature>
<evidence type="ECO:0000313" key="4">
    <source>
        <dbReference type="EMBL" id="USS44350.1"/>
    </source>
</evidence>
<keyword evidence="5" id="KW-1185">Reference proteome</keyword>
<evidence type="ECO:0000313" key="5">
    <source>
        <dbReference type="Proteomes" id="UP001056386"/>
    </source>
</evidence>
<dbReference type="InterPro" id="IPR012931">
    <property type="entry name" value="TraG_N_Proteobacteria"/>
</dbReference>
<feature type="domain" description="TraG N-terminal Proteobacteria" evidence="3">
    <location>
        <begin position="5"/>
        <end position="457"/>
    </location>
</feature>
<feature type="region of interest" description="Disordered" evidence="1">
    <location>
        <begin position="650"/>
        <end position="715"/>
    </location>
</feature>
<geneLocation type="plasmid" evidence="4 5">
    <name>unnamed2</name>
</geneLocation>
<keyword evidence="2" id="KW-0472">Membrane</keyword>
<feature type="region of interest" description="Disordered" evidence="1">
    <location>
        <begin position="1037"/>
        <end position="1145"/>
    </location>
</feature>
<feature type="compositionally biased region" description="Polar residues" evidence="1">
    <location>
        <begin position="552"/>
        <end position="568"/>
    </location>
</feature>
<reference evidence="4" key="1">
    <citation type="submission" date="2022-06" db="EMBL/GenBank/DDBJ databases">
        <title>Draft genome sequence of Burkholderia glumae strain GR20004 isolated from rice panicle showing bacterial panicle blight.</title>
        <authorList>
            <person name="Choi S.Y."/>
            <person name="Lee Y.H."/>
        </authorList>
    </citation>
    <scope>NUCLEOTIDE SEQUENCE</scope>
    <source>
        <strain evidence="4">GR20004</strain>
        <plasmid evidence="4">unnamed2</plasmid>
    </source>
</reference>
<dbReference type="EMBL" id="CP099585">
    <property type="protein sequence ID" value="USS44350.1"/>
    <property type="molecule type" value="Genomic_DNA"/>
</dbReference>
<feature type="compositionally biased region" description="Basic and acidic residues" evidence="1">
    <location>
        <begin position="821"/>
        <end position="833"/>
    </location>
</feature>
<proteinExistence type="predicted"/>
<feature type="region of interest" description="Disordered" evidence="1">
    <location>
        <begin position="552"/>
        <end position="611"/>
    </location>
</feature>
<feature type="compositionally biased region" description="Polar residues" evidence="1">
    <location>
        <begin position="575"/>
        <end position="592"/>
    </location>
</feature>
<feature type="region of interest" description="Disordered" evidence="1">
    <location>
        <begin position="785"/>
        <end position="848"/>
    </location>
</feature>
<feature type="compositionally biased region" description="Polar residues" evidence="1">
    <location>
        <begin position="834"/>
        <end position="848"/>
    </location>
</feature>
<feature type="compositionally biased region" description="Basic and acidic residues" evidence="1">
    <location>
        <begin position="1101"/>
        <end position="1110"/>
    </location>
</feature>
<evidence type="ECO:0000256" key="2">
    <source>
        <dbReference type="SAM" id="Phobius"/>
    </source>
</evidence>
<feature type="transmembrane region" description="Helical" evidence="2">
    <location>
        <begin position="372"/>
        <end position="393"/>
    </location>
</feature>
<feature type="transmembrane region" description="Helical" evidence="2">
    <location>
        <begin position="31"/>
        <end position="49"/>
    </location>
</feature>
<organism evidence="4 5">
    <name type="scientific">Burkholderia glumae</name>
    <name type="common">Pseudomonas glumae</name>
    <dbReference type="NCBI Taxonomy" id="337"/>
    <lineage>
        <taxon>Bacteria</taxon>
        <taxon>Pseudomonadati</taxon>
        <taxon>Pseudomonadota</taxon>
        <taxon>Betaproteobacteria</taxon>
        <taxon>Burkholderiales</taxon>
        <taxon>Burkholderiaceae</taxon>
        <taxon>Burkholderia</taxon>
    </lineage>
</organism>
<dbReference type="Pfam" id="PF07916">
    <property type="entry name" value="TraG_N"/>
    <property type="match status" value="1"/>
</dbReference>
<keyword evidence="4" id="KW-0614">Plasmid</keyword>
<accession>A0ABY5BCV7</accession>